<evidence type="ECO:0000313" key="2">
    <source>
        <dbReference type="Proteomes" id="UP001165960"/>
    </source>
</evidence>
<organism evidence="1 2">
    <name type="scientific">Entomophthora muscae</name>
    <dbReference type="NCBI Taxonomy" id="34485"/>
    <lineage>
        <taxon>Eukaryota</taxon>
        <taxon>Fungi</taxon>
        <taxon>Fungi incertae sedis</taxon>
        <taxon>Zoopagomycota</taxon>
        <taxon>Entomophthoromycotina</taxon>
        <taxon>Entomophthoromycetes</taxon>
        <taxon>Entomophthorales</taxon>
        <taxon>Entomophthoraceae</taxon>
        <taxon>Entomophthora</taxon>
    </lineage>
</organism>
<keyword evidence="2" id="KW-1185">Reference proteome</keyword>
<dbReference type="Proteomes" id="UP001165960">
    <property type="component" value="Unassembled WGS sequence"/>
</dbReference>
<gene>
    <name evidence="1" type="ORF">DSO57_1002215</name>
</gene>
<accession>A0ACC2U767</accession>
<proteinExistence type="predicted"/>
<name>A0ACC2U767_9FUNG</name>
<evidence type="ECO:0000313" key="1">
    <source>
        <dbReference type="EMBL" id="KAJ9082698.1"/>
    </source>
</evidence>
<protein>
    <submittedName>
        <fullName evidence="1">Uncharacterized protein</fullName>
    </submittedName>
</protein>
<reference evidence="1" key="1">
    <citation type="submission" date="2022-04" db="EMBL/GenBank/DDBJ databases">
        <title>Genome of the entomopathogenic fungus Entomophthora muscae.</title>
        <authorList>
            <person name="Elya C."/>
            <person name="Lovett B.R."/>
            <person name="Lee E."/>
            <person name="Macias A.M."/>
            <person name="Hajek A.E."/>
            <person name="De Bivort B.L."/>
            <person name="Kasson M.T."/>
            <person name="De Fine Licht H.H."/>
            <person name="Stajich J.E."/>
        </authorList>
    </citation>
    <scope>NUCLEOTIDE SEQUENCE</scope>
    <source>
        <strain evidence="1">Berkeley</strain>
    </source>
</reference>
<dbReference type="EMBL" id="QTSX02001425">
    <property type="protein sequence ID" value="KAJ9082698.1"/>
    <property type="molecule type" value="Genomic_DNA"/>
</dbReference>
<comment type="caution">
    <text evidence="1">The sequence shown here is derived from an EMBL/GenBank/DDBJ whole genome shotgun (WGS) entry which is preliminary data.</text>
</comment>
<sequence length="291" mass="33308">MKCQLILALVSSVIGSKCAKPALRREIREISRNEVQELTDTINALHNEEDKAGISTLEKFTKIHSDNVKSLFFTPTFLPWHRVFLRNFERELQRINPKVVLPYWDWSLDAQAPRNSSVLTPGLFGSSGDSSKDYCVVDGPFANWRMKYPSPHCLRRSFDEEQKPLELTPPKSFAAALAETKFSAFSKNVEFMQSNAHFVFGGSDSDFETSYSPNDPMFYLQYTFIDMLWANWQRKHPNATQYEGEALGKQASLSDQLIPFSETAGQVLDTEDTKLCYSYPEYPSSSMRLRH</sequence>